<protein>
    <recommendedName>
        <fullName evidence="3">Thioredoxin family protein</fullName>
    </recommendedName>
</protein>
<dbReference type="STRING" id="479434.Sthe_0127"/>
<evidence type="ECO:0000313" key="1">
    <source>
        <dbReference type="EMBL" id="ACZ37566.1"/>
    </source>
</evidence>
<dbReference type="RefSeq" id="WP_012870614.1">
    <property type="nucleotide sequence ID" value="NC_013523.1"/>
</dbReference>
<sequence length="205" mass="23552">MPVSRERFAQGLTADEFQARMTQNQERYEANIAAAAAIITDDDRRAFGARPLSIVAIAEDWCTDVIHFLPVVVALSREIPSIDLRIFLRDENLDLMDQYLNQGKYRSIPVFVLYDADWNELGHFIERPAAMTEAMARESRRFASENPDLPGINRSYENMPEETRKAVRANSARWRWETMDQWNRLFLDELRAIVEGGARAEAAGE</sequence>
<organism evidence="1 2">
    <name type="scientific">Sphaerobacter thermophilus (strain ATCC 49802 / DSM 20745 / KCCM 41009 / NCIMB 13125 / S 6022)</name>
    <dbReference type="NCBI Taxonomy" id="479434"/>
    <lineage>
        <taxon>Bacteria</taxon>
        <taxon>Pseudomonadati</taxon>
        <taxon>Thermomicrobiota</taxon>
        <taxon>Thermomicrobia</taxon>
        <taxon>Sphaerobacterales</taxon>
        <taxon>Sphaerobacterineae</taxon>
        <taxon>Sphaerobacteraceae</taxon>
        <taxon>Sphaerobacter</taxon>
    </lineage>
</organism>
<gene>
    <name evidence="1" type="ordered locus">Sthe_0127</name>
</gene>
<dbReference type="Gene3D" id="3.40.30.10">
    <property type="entry name" value="Glutaredoxin"/>
    <property type="match status" value="1"/>
</dbReference>
<keyword evidence="2" id="KW-1185">Reference proteome</keyword>
<name>D1C628_SPHTD</name>
<dbReference type="AlphaFoldDB" id="D1C628"/>
<dbReference type="Pfam" id="PF14595">
    <property type="entry name" value="Thioredoxin_9"/>
    <property type="match status" value="1"/>
</dbReference>
<dbReference type="Proteomes" id="UP000002027">
    <property type="component" value="Chromosome 1"/>
</dbReference>
<dbReference type="EMBL" id="CP001823">
    <property type="protein sequence ID" value="ACZ37566.1"/>
    <property type="molecule type" value="Genomic_DNA"/>
</dbReference>
<reference evidence="1 2" key="2">
    <citation type="journal article" date="2010" name="Stand. Genomic Sci.">
        <title>Complete genome sequence of Desulfohalobium retbaense type strain (HR(100)).</title>
        <authorList>
            <person name="Spring S."/>
            <person name="Nolan M."/>
            <person name="Lapidus A."/>
            <person name="Glavina Del Rio T."/>
            <person name="Copeland A."/>
            <person name="Tice H."/>
            <person name="Cheng J.F."/>
            <person name="Lucas S."/>
            <person name="Land M."/>
            <person name="Chen F."/>
            <person name="Bruce D."/>
            <person name="Goodwin L."/>
            <person name="Pitluck S."/>
            <person name="Ivanova N."/>
            <person name="Mavromatis K."/>
            <person name="Mikhailova N."/>
            <person name="Pati A."/>
            <person name="Chen A."/>
            <person name="Palaniappan K."/>
            <person name="Hauser L."/>
            <person name="Chang Y.J."/>
            <person name="Jeffries C.D."/>
            <person name="Munk C."/>
            <person name="Kiss H."/>
            <person name="Chain P."/>
            <person name="Han C."/>
            <person name="Brettin T."/>
            <person name="Detter J.C."/>
            <person name="Schuler E."/>
            <person name="Goker M."/>
            <person name="Rohde M."/>
            <person name="Bristow J."/>
            <person name="Eisen J.A."/>
            <person name="Markowitz V."/>
            <person name="Hugenholtz P."/>
            <person name="Kyrpides N.C."/>
            <person name="Klenk H.P."/>
        </authorList>
    </citation>
    <scope>NUCLEOTIDE SEQUENCE [LARGE SCALE GENOMIC DNA]</scope>
    <source>
        <strain evidence="2">ATCC 49802 / DSM 20745 / S 6022</strain>
    </source>
</reference>
<dbReference type="SUPFAM" id="SSF52833">
    <property type="entry name" value="Thioredoxin-like"/>
    <property type="match status" value="1"/>
</dbReference>
<dbReference type="eggNOG" id="COG0526">
    <property type="taxonomic scope" value="Bacteria"/>
</dbReference>
<evidence type="ECO:0000313" key="2">
    <source>
        <dbReference type="Proteomes" id="UP000002027"/>
    </source>
</evidence>
<dbReference type="HOGENOM" id="CLU_1365476_0_0_0"/>
<accession>D1C628</accession>
<dbReference type="InterPro" id="IPR036249">
    <property type="entry name" value="Thioredoxin-like_sf"/>
</dbReference>
<proteinExistence type="predicted"/>
<dbReference type="InParanoid" id="D1C628"/>
<reference evidence="2" key="1">
    <citation type="submission" date="2009-11" db="EMBL/GenBank/DDBJ databases">
        <title>The complete chromosome 1 of Sphaerobacter thermophilus DSM 20745.</title>
        <authorList>
            <person name="Lucas S."/>
            <person name="Copeland A."/>
            <person name="Lapidus A."/>
            <person name="Glavina del Rio T."/>
            <person name="Dalin E."/>
            <person name="Tice H."/>
            <person name="Bruce D."/>
            <person name="Goodwin L."/>
            <person name="Pitluck S."/>
            <person name="Kyrpides N."/>
            <person name="Mavromatis K."/>
            <person name="Ivanova N."/>
            <person name="Mikhailova N."/>
            <person name="LaButti K.M."/>
            <person name="Clum A."/>
            <person name="Sun H.I."/>
            <person name="Brettin T."/>
            <person name="Detter J.C."/>
            <person name="Han C."/>
            <person name="Larimer F."/>
            <person name="Land M."/>
            <person name="Hauser L."/>
            <person name="Markowitz V."/>
            <person name="Cheng J.F."/>
            <person name="Hugenholtz P."/>
            <person name="Woyke T."/>
            <person name="Wu D."/>
            <person name="Steenblock K."/>
            <person name="Schneider S."/>
            <person name="Pukall R."/>
            <person name="Goeker M."/>
            <person name="Klenk H.P."/>
            <person name="Eisen J.A."/>
        </authorList>
    </citation>
    <scope>NUCLEOTIDE SEQUENCE [LARGE SCALE GENOMIC DNA]</scope>
    <source>
        <strain evidence="2">ATCC 49802 / DSM 20745 / S 6022</strain>
    </source>
</reference>
<dbReference type="OrthoDB" id="6120799at2"/>
<dbReference type="KEGG" id="sti:Sthe_0127"/>
<evidence type="ECO:0008006" key="3">
    <source>
        <dbReference type="Google" id="ProtNLM"/>
    </source>
</evidence>